<evidence type="ECO:0000313" key="12">
    <source>
        <dbReference type="EMBL" id="MPV85250.1"/>
    </source>
</evidence>
<dbReference type="InterPro" id="IPR039420">
    <property type="entry name" value="WalR-like"/>
</dbReference>
<keyword evidence="4" id="KW-0902">Two-component regulatory system</keyword>
<dbReference type="FunFam" id="3.40.50.2300:FF:000002">
    <property type="entry name" value="DNA-binding response regulator PhoP"/>
    <property type="match status" value="1"/>
</dbReference>
<dbReference type="SUPFAM" id="SSF52172">
    <property type="entry name" value="CheY-like"/>
    <property type="match status" value="1"/>
</dbReference>
<dbReference type="CDD" id="cd00383">
    <property type="entry name" value="trans_reg_C"/>
    <property type="match status" value="1"/>
</dbReference>
<organism evidence="12 13">
    <name type="scientific">Ostreibacterium oceani</name>
    <dbReference type="NCBI Taxonomy" id="2654998"/>
    <lineage>
        <taxon>Bacteria</taxon>
        <taxon>Pseudomonadati</taxon>
        <taxon>Pseudomonadota</taxon>
        <taxon>Gammaproteobacteria</taxon>
        <taxon>Cardiobacteriales</taxon>
        <taxon>Ostreibacteriaceae</taxon>
        <taxon>Ostreibacterium</taxon>
    </lineage>
</organism>
<evidence type="ECO:0000256" key="5">
    <source>
        <dbReference type="ARBA" id="ARBA00023015"/>
    </source>
</evidence>
<evidence type="ECO:0000256" key="4">
    <source>
        <dbReference type="ARBA" id="ARBA00023012"/>
    </source>
</evidence>
<dbReference type="RefSeq" id="WP_152808664.1">
    <property type="nucleotide sequence ID" value="NZ_WHNW01000001.1"/>
</dbReference>
<dbReference type="PROSITE" id="PS51755">
    <property type="entry name" value="OMPR_PHOB"/>
    <property type="match status" value="1"/>
</dbReference>
<dbReference type="PANTHER" id="PTHR48111">
    <property type="entry name" value="REGULATOR OF RPOS"/>
    <property type="match status" value="1"/>
</dbReference>
<feature type="domain" description="OmpR/PhoB-type" evidence="11">
    <location>
        <begin position="124"/>
        <end position="218"/>
    </location>
</feature>
<evidence type="ECO:0000256" key="8">
    <source>
        <dbReference type="PROSITE-ProRule" id="PRU00169"/>
    </source>
</evidence>
<name>A0A6N7EUQ8_9GAMM</name>
<evidence type="ECO:0000256" key="3">
    <source>
        <dbReference type="ARBA" id="ARBA00022553"/>
    </source>
</evidence>
<evidence type="ECO:0000259" key="11">
    <source>
        <dbReference type="PROSITE" id="PS51755"/>
    </source>
</evidence>
<evidence type="ECO:0000313" key="13">
    <source>
        <dbReference type="Proteomes" id="UP000471298"/>
    </source>
</evidence>
<dbReference type="GO" id="GO:0006355">
    <property type="term" value="P:regulation of DNA-templated transcription"/>
    <property type="evidence" value="ECO:0007669"/>
    <property type="project" value="InterPro"/>
</dbReference>
<dbReference type="Proteomes" id="UP000471298">
    <property type="component" value="Unassembled WGS sequence"/>
</dbReference>
<dbReference type="InterPro" id="IPR001789">
    <property type="entry name" value="Sig_transdc_resp-reg_receiver"/>
</dbReference>
<keyword evidence="7" id="KW-0804">Transcription</keyword>
<dbReference type="InterPro" id="IPR011006">
    <property type="entry name" value="CheY-like_superfamily"/>
</dbReference>
<dbReference type="AlphaFoldDB" id="A0A6N7EUQ8"/>
<feature type="modified residue" description="4-aspartylphosphate" evidence="8">
    <location>
        <position position="51"/>
    </location>
</feature>
<feature type="DNA-binding region" description="OmpR/PhoB-type" evidence="9">
    <location>
        <begin position="124"/>
        <end position="218"/>
    </location>
</feature>
<evidence type="ECO:0000256" key="2">
    <source>
        <dbReference type="ARBA" id="ARBA00022490"/>
    </source>
</evidence>
<dbReference type="Gene3D" id="3.40.50.2300">
    <property type="match status" value="1"/>
</dbReference>
<dbReference type="Gene3D" id="6.10.250.690">
    <property type="match status" value="1"/>
</dbReference>
<keyword evidence="13" id="KW-1185">Reference proteome</keyword>
<dbReference type="PROSITE" id="PS50110">
    <property type="entry name" value="RESPONSE_REGULATORY"/>
    <property type="match status" value="1"/>
</dbReference>
<dbReference type="EMBL" id="WHNW01000001">
    <property type="protein sequence ID" value="MPV85250.1"/>
    <property type="molecule type" value="Genomic_DNA"/>
</dbReference>
<dbReference type="GO" id="GO:0000156">
    <property type="term" value="F:phosphorelay response regulator activity"/>
    <property type="evidence" value="ECO:0007669"/>
    <property type="project" value="TreeGrafter"/>
</dbReference>
<dbReference type="InterPro" id="IPR001867">
    <property type="entry name" value="OmpR/PhoB-type_DNA-bd"/>
</dbReference>
<dbReference type="GO" id="GO:0005829">
    <property type="term" value="C:cytosol"/>
    <property type="evidence" value="ECO:0007669"/>
    <property type="project" value="TreeGrafter"/>
</dbReference>
<dbReference type="InParanoid" id="A0A6N7EUQ8"/>
<evidence type="ECO:0000256" key="6">
    <source>
        <dbReference type="ARBA" id="ARBA00023125"/>
    </source>
</evidence>
<dbReference type="GO" id="GO:0000976">
    <property type="term" value="F:transcription cis-regulatory region binding"/>
    <property type="evidence" value="ECO:0007669"/>
    <property type="project" value="TreeGrafter"/>
</dbReference>
<keyword evidence="3 8" id="KW-0597">Phosphoprotein</keyword>
<reference evidence="12 13" key="1">
    <citation type="submission" date="2019-10" db="EMBL/GenBank/DDBJ databases">
        <title>Cardiobacteriales fam. a chemoheterotrophic member of the order Cardiobacteriales, and proposal of Cardiobacteriales fam. nov.</title>
        <authorList>
            <person name="Wang C."/>
        </authorList>
    </citation>
    <scope>NUCLEOTIDE SEQUENCE [LARGE SCALE GENOMIC DNA]</scope>
    <source>
        <strain evidence="12 13">ML27</strain>
    </source>
</reference>
<gene>
    <name evidence="12" type="ORF">GCU85_00700</name>
</gene>
<keyword evidence="6 9" id="KW-0238">DNA-binding</keyword>
<keyword evidence="5" id="KW-0805">Transcription regulation</keyword>
<dbReference type="SMART" id="SM00862">
    <property type="entry name" value="Trans_reg_C"/>
    <property type="match status" value="1"/>
</dbReference>
<dbReference type="Pfam" id="PF00486">
    <property type="entry name" value="Trans_reg_C"/>
    <property type="match status" value="1"/>
</dbReference>
<evidence type="ECO:0000256" key="9">
    <source>
        <dbReference type="PROSITE-ProRule" id="PRU01091"/>
    </source>
</evidence>
<dbReference type="PANTHER" id="PTHR48111:SF35">
    <property type="entry name" value="TRANSCRIPTIONAL REGULATORY PROTEIN QSEB"/>
    <property type="match status" value="1"/>
</dbReference>
<dbReference type="GO" id="GO:0032993">
    <property type="term" value="C:protein-DNA complex"/>
    <property type="evidence" value="ECO:0007669"/>
    <property type="project" value="TreeGrafter"/>
</dbReference>
<comment type="subcellular location">
    <subcellularLocation>
        <location evidence="1">Cytoplasm</location>
    </subcellularLocation>
</comment>
<evidence type="ECO:0000259" key="10">
    <source>
        <dbReference type="PROSITE" id="PS50110"/>
    </source>
</evidence>
<sequence>MRILLIEDDSLIGTAIEQALKDTHYSVDWVSDGQSGLLAASTQDYHLILLDLGLPKIDGLKVLKEIRSNRNHIPVIIITARDAVEQRIQGLDAGADDYLIKPFRVAELQARIRAIIRRGQEASSATLTCNDLTLDAAKGVLYQNGDPIALSAREFAMIRLFMSNPDRLLNRNYLEEQLYGWSEEVSSNAVEFIIHALRKKLGKDSISNIRGMGWMISRKQS</sequence>
<protein>
    <submittedName>
        <fullName evidence="12">Response regulator</fullName>
    </submittedName>
</protein>
<dbReference type="Gene3D" id="1.10.10.10">
    <property type="entry name" value="Winged helix-like DNA-binding domain superfamily/Winged helix DNA-binding domain"/>
    <property type="match status" value="1"/>
</dbReference>
<proteinExistence type="predicted"/>
<dbReference type="SMART" id="SM00448">
    <property type="entry name" value="REC"/>
    <property type="match status" value="1"/>
</dbReference>
<dbReference type="CDD" id="cd17624">
    <property type="entry name" value="REC_OmpR_PmrA-like"/>
    <property type="match status" value="1"/>
</dbReference>
<feature type="domain" description="Response regulatory" evidence="10">
    <location>
        <begin position="2"/>
        <end position="116"/>
    </location>
</feature>
<dbReference type="InterPro" id="IPR036388">
    <property type="entry name" value="WH-like_DNA-bd_sf"/>
</dbReference>
<keyword evidence="2" id="KW-0963">Cytoplasm</keyword>
<evidence type="ECO:0000256" key="7">
    <source>
        <dbReference type="ARBA" id="ARBA00023163"/>
    </source>
</evidence>
<accession>A0A6N7EUQ8</accession>
<dbReference type="FunCoup" id="A0A6N7EUQ8">
    <property type="interactions" value="134"/>
</dbReference>
<dbReference type="Pfam" id="PF00072">
    <property type="entry name" value="Response_reg"/>
    <property type="match status" value="1"/>
</dbReference>
<comment type="caution">
    <text evidence="12">The sequence shown here is derived from an EMBL/GenBank/DDBJ whole genome shotgun (WGS) entry which is preliminary data.</text>
</comment>
<evidence type="ECO:0000256" key="1">
    <source>
        <dbReference type="ARBA" id="ARBA00004496"/>
    </source>
</evidence>